<evidence type="ECO:0000256" key="2">
    <source>
        <dbReference type="ARBA" id="ARBA00022898"/>
    </source>
</evidence>
<dbReference type="InterPro" id="IPR015424">
    <property type="entry name" value="PyrdxlP-dep_Trfase"/>
</dbReference>
<dbReference type="InterPro" id="IPR000277">
    <property type="entry name" value="Cys/Met-Metab_PyrdxlP-dep_enz"/>
</dbReference>
<evidence type="ECO:0000256" key="1">
    <source>
        <dbReference type="ARBA" id="ARBA00001933"/>
    </source>
</evidence>
<dbReference type="GO" id="GO:0030170">
    <property type="term" value="F:pyridoxal phosphate binding"/>
    <property type="evidence" value="ECO:0007669"/>
    <property type="project" value="InterPro"/>
</dbReference>
<sequence length="157" mass="16800">MPATAALHADDGWRGCPATDVAVPLHVSTTFEYAPAEAVGSPRPTPPTGKAYVYSRGEQPVRDRVEAVLGQIDGGYAVTYSNGIAAVFAALVHYAPRRVAIRDGYHGTHATLELFSKLSPVEILDMNDQLAAGDLLWVESPQNPTGMIYGEYDATRA</sequence>
<dbReference type="EMBL" id="JAEFCI010007554">
    <property type="protein sequence ID" value="KAG5458991.1"/>
    <property type="molecule type" value="Genomic_DNA"/>
</dbReference>
<name>A0A8H8DI06_9FUNG</name>
<evidence type="ECO:0008006" key="6">
    <source>
        <dbReference type="Google" id="ProtNLM"/>
    </source>
</evidence>
<dbReference type="GO" id="GO:0005737">
    <property type="term" value="C:cytoplasm"/>
    <property type="evidence" value="ECO:0007669"/>
    <property type="project" value="TreeGrafter"/>
</dbReference>
<gene>
    <name evidence="4" type="ORF">BJ554DRAFT_687</name>
</gene>
<organism evidence="4 5">
    <name type="scientific">Olpidium bornovanus</name>
    <dbReference type="NCBI Taxonomy" id="278681"/>
    <lineage>
        <taxon>Eukaryota</taxon>
        <taxon>Fungi</taxon>
        <taxon>Fungi incertae sedis</taxon>
        <taxon>Olpidiomycota</taxon>
        <taxon>Olpidiomycotina</taxon>
        <taxon>Olpidiomycetes</taxon>
        <taxon>Olpidiales</taxon>
        <taxon>Olpidiaceae</taxon>
        <taxon>Olpidium</taxon>
    </lineage>
</organism>
<dbReference type="PANTHER" id="PTHR11808:SF35">
    <property type="entry name" value="CYSTATHIONINE GAMMA-SYNTHASE (AFU_ORTHOLOGUE AFUA_7G01590)"/>
    <property type="match status" value="1"/>
</dbReference>
<feature type="non-terminal residue" evidence="4">
    <location>
        <position position="157"/>
    </location>
</feature>
<dbReference type="Pfam" id="PF01053">
    <property type="entry name" value="Cys_Met_Meta_PP"/>
    <property type="match status" value="1"/>
</dbReference>
<dbReference type="GO" id="GO:0016846">
    <property type="term" value="F:carbon-sulfur lyase activity"/>
    <property type="evidence" value="ECO:0007669"/>
    <property type="project" value="TreeGrafter"/>
</dbReference>
<dbReference type="OrthoDB" id="3512640at2759"/>
<evidence type="ECO:0000313" key="5">
    <source>
        <dbReference type="Proteomes" id="UP000673691"/>
    </source>
</evidence>
<comment type="similarity">
    <text evidence="3">Belongs to the trans-sulfuration enzymes family.</text>
</comment>
<accession>A0A8H8DI06</accession>
<dbReference type="PANTHER" id="PTHR11808">
    <property type="entry name" value="TRANS-SULFURATION ENZYME FAMILY MEMBER"/>
    <property type="match status" value="1"/>
</dbReference>
<reference evidence="4 5" key="1">
    <citation type="journal article" name="Sci. Rep.">
        <title>Genome-scale phylogenetic analyses confirm Olpidium as the closest living zoosporic fungus to the non-flagellated, terrestrial fungi.</title>
        <authorList>
            <person name="Chang Y."/>
            <person name="Rochon D."/>
            <person name="Sekimoto S."/>
            <person name="Wang Y."/>
            <person name="Chovatia M."/>
            <person name="Sandor L."/>
            <person name="Salamov A."/>
            <person name="Grigoriev I.V."/>
            <person name="Stajich J.E."/>
            <person name="Spatafora J.W."/>
        </authorList>
    </citation>
    <scope>NUCLEOTIDE SEQUENCE [LARGE SCALE GENOMIC DNA]</scope>
    <source>
        <strain evidence="4">S191</strain>
    </source>
</reference>
<comment type="cofactor">
    <cofactor evidence="1 3">
        <name>pyridoxal 5'-phosphate</name>
        <dbReference type="ChEBI" id="CHEBI:597326"/>
    </cofactor>
</comment>
<keyword evidence="5" id="KW-1185">Reference proteome</keyword>
<dbReference type="SUPFAM" id="SSF53383">
    <property type="entry name" value="PLP-dependent transferases"/>
    <property type="match status" value="1"/>
</dbReference>
<dbReference type="InterPro" id="IPR015421">
    <property type="entry name" value="PyrdxlP-dep_Trfase_major"/>
</dbReference>
<proteinExistence type="inferred from homology"/>
<evidence type="ECO:0000313" key="4">
    <source>
        <dbReference type="EMBL" id="KAG5458991.1"/>
    </source>
</evidence>
<dbReference type="Proteomes" id="UP000673691">
    <property type="component" value="Unassembled WGS sequence"/>
</dbReference>
<dbReference type="Gene3D" id="3.40.640.10">
    <property type="entry name" value="Type I PLP-dependent aspartate aminotransferase-like (Major domain)"/>
    <property type="match status" value="1"/>
</dbReference>
<comment type="caution">
    <text evidence="4">The sequence shown here is derived from an EMBL/GenBank/DDBJ whole genome shotgun (WGS) entry which is preliminary data.</text>
</comment>
<dbReference type="GO" id="GO:0019346">
    <property type="term" value="P:transsulfuration"/>
    <property type="evidence" value="ECO:0007669"/>
    <property type="project" value="InterPro"/>
</dbReference>
<dbReference type="AlphaFoldDB" id="A0A8H8DI06"/>
<evidence type="ECO:0000256" key="3">
    <source>
        <dbReference type="RuleBase" id="RU362118"/>
    </source>
</evidence>
<keyword evidence="2 3" id="KW-0663">Pyridoxal phosphate</keyword>
<protein>
    <recommendedName>
        <fullName evidence="6">Cystathionine gamma-synthase</fullName>
    </recommendedName>
</protein>